<organism evidence="1 2">
    <name type="scientific">Paxillus rubicundulus Ve08.2h10</name>
    <dbReference type="NCBI Taxonomy" id="930991"/>
    <lineage>
        <taxon>Eukaryota</taxon>
        <taxon>Fungi</taxon>
        <taxon>Dikarya</taxon>
        <taxon>Basidiomycota</taxon>
        <taxon>Agaricomycotina</taxon>
        <taxon>Agaricomycetes</taxon>
        <taxon>Agaricomycetidae</taxon>
        <taxon>Boletales</taxon>
        <taxon>Paxilineae</taxon>
        <taxon>Paxillaceae</taxon>
        <taxon>Paxillus</taxon>
    </lineage>
</organism>
<evidence type="ECO:0000313" key="1">
    <source>
        <dbReference type="EMBL" id="KIK72613.1"/>
    </source>
</evidence>
<evidence type="ECO:0000313" key="2">
    <source>
        <dbReference type="Proteomes" id="UP000054538"/>
    </source>
</evidence>
<dbReference type="AlphaFoldDB" id="A0A0D0CAK3"/>
<dbReference type="Proteomes" id="UP000054538">
    <property type="component" value="Unassembled WGS sequence"/>
</dbReference>
<gene>
    <name evidence="1" type="ORF">PAXRUDRAFT_21779</name>
</gene>
<keyword evidence="2" id="KW-1185">Reference proteome</keyword>
<dbReference type="EMBL" id="KN830628">
    <property type="protein sequence ID" value="KIK72613.1"/>
    <property type="molecule type" value="Genomic_DNA"/>
</dbReference>
<sequence length="144" mass="16747">MPEPSREYGGRQPEFAHLWNEQQGSGGWKDHILAQWLHLDSLPLLFYDRLTANILLINLDIFLLLTLLVRNSFSLSLEIPLLTSSEQDHLLAFGLMGQPQIPNWSNLRINQFGRIRELFQIIWQTIFMDEFIGIYQQPPGNRAC</sequence>
<accession>A0A0D0CAK3</accession>
<dbReference type="HOGENOM" id="CLU_1797104_0_0_1"/>
<reference evidence="1 2" key="1">
    <citation type="submission" date="2014-04" db="EMBL/GenBank/DDBJ databases">
        <authorList>
            <consortium name="DOE Joint Genome Institute"/>
            <person name="Kuo A."/>
            <person name="Kohler A."/>
            <person name="Jargeat P."/>
            <person name="Nagy L.G."/>
            <person name="Floudas D."/>
            <person name="Copeland A."/>
            <person name="Barry K.W."/>
            <person name="Cichocki N."/>
            <person name="Veneault-Fourrey C."/>
            <person name="LaButti K."/>
            <person name="Lindquist E.A."/>
            <person name="Lipzen A."/>
            <person name="Lundell T."/>
            <person name="Morin E."/>
            <person name="Murat C."/>
            <person name="Sun H."/>
            <person name="Tunlid A."/>
            <person name="Henrissat B."/>
            <person name="Grigoriev I.V."/>
            <person name="Hibbett D.S."/>
            <person name="Martin F."/>
            <person name="Nordberg H.P."/>
            <person name="Cantor M.N."/>
            <person name="Hua S.X."/>
        </authorList>
    </citation>
    <scope>NUCLEOTIDE SEQUENCE [LARGE SCALE GENOMIC DNA]</scope>
    <source>
        <strain evidence="1 2">Ve08.2h10</strain>
    </source>
</reference>
<reference evidence="2" key="2">
    <citation type="submission" date="2015-01" db="EMBL/GenBank/DDBJ databases">
        <title>Evolutionary Origins and Diversification of the Mycorrhizal Mutualists.</title>
        <authorList>
            <consortium name="DOE Joint Genome Institute"/>
            <consortium name="Mycorrhizal Genomics Consortium"/>
            <person name="Kohler A."/>
            <person name="Kuo A."/>
            <person name="Nagy L.G."/>
            <person name="Floudas D."/>
            <person name="Copeland A."/>
            <person name="Barry K.W."/>
            <person name="Cichocki N."/>
            <person name="Veneault-Fourrey C."/>
            <person name="LaButti K."/>
            <person name="Lindquist E.A."/>
            <person name="Lipzen A."/>
            <person name="Lundell T."/>
            <person name="Morin E."/>
            <person name="Murat C."/>
            <person name="Riley R."/>
            <person name="Ohm R."/>
            <person name="Sun H."/>
            <person name="Tunlid A."/>
            <person name="Henrissat B."/>
            <person name="Grigoriev I.V."/>
            <person name="Hibbett D.S."/>
            <person name="Martin F."/>
        </authorList>
    </citation>
    <scope>NUCLEOTIDE SEQUENCE [LARGE SCALE GENOMIC DNA]</scope>
    <source>
        <strain evidence="2">Ve08.2h10</strain>
    </source>
</reference>
<name>A0A0D0CAK3_9AGAM</name>
<protein>
    <submittedName>
        <fullName evidence="1">Uncharacterized protein</fullName>
    </submittedName>
</protein>
<dbReference type="InParanoid" id="A0A0D0CAK3"/>
<proteinExistence type="predicted"/>